<proteinExistence type="predicted"/>
<dbReference type="EMBL" id="JAWDIE010000010">
    <property type="protein sequence ID" value="MEJ7138408.1"/>
    <property type="molecule type" value="Genomic_DNA"/>
</dbReference>
<organism evidence="1 2">
    <name type="scientific">Amphibiibacter pelophylacis</name>
    <dbReference type="NCBI Taxonomy" id="1799477"/>
    <lineage>
        <taxon>Bacteria</taxon>
        <taxon>Pseudomonadati</taxon>
        <taxon>Pseudomonadota</taxon>
        <taxon>Betaproteobacteria</taxon>
        <taxon>Burkholderiales</taxon>
        <taxon>Sphaerotilaceae</taxon>
        <taxon>Amphibiibacter</taxon>
    </lineage>
</organism>
<comment type="caution">
    <text evidence="1">The sequence shown here is derived from an EMBL/GenBank/DDBJ whole genome shotgun (WGS) entry which is preliminary data.</text>
</comment>
<dbReference type="Proteomes" id="UP001364695">
    <property type="component" value="Unassembled WGS sequence"/>
</dbReference>
<gene>
    <name evidence="1" type="ORF">RV045_08185</name>
</gene>
<keyword evidence="2" id="KW-1185">Reference proteome</keyword>
<evidence type="ECO:0000313" key="1">
    <source>
        <dbReference type="EMBL" id="MEJ7138408.1"/>
    </source>
</evidence>
<protein>
    <submittedName>
        <fullName evidence="1">Methyl-accepting chemotaxis protein</fullName>
    </submittedName>
</protein>
<evidence type="ECO:0000313" key="2">
    <source>
        <dbReference type="Proteomes" id="UP001364695"/>
    </source>
</evidence>
<name>A0ACC6P2G1_9BURK</name>
<accession>A0ACC6P2G1</accession>
<sequence length="577" mass="62206">MFKRIKLSTRLFGSFLLIMAMMVGMGVYAIHQLSAVNRAAGELSDYWTPSLRDNLLMLARLNRNRQQQTRSIMFTDDKRIQEAVREADDLIVEMDQIWERAAPTVRDPRERELYGQIKKDLADYKVMHRQIVALSSVNRNDEATELLDGPSQKLYYGLRQKLDESTAINIRGAQAATRLIDTTYEQARTWVLGVLGGCTALALLLGFAITRSLVRQLGGEPWYVAEIAERVARGQLALDIAVKQGDRTSVLAAMDHMVNRLSQVVTEVNSGAEALASASEEVSATAQTLSHASGEQAANVEETSTSIEQMTASIAQNSGSARQTDTIAMQAAGEALEGGEAVRATVLAMRQITQKIGIIDDIAYQTNLLALNAAIEAARAGEHGKGFAVVAAEVRKLAERSQIAAQEISEVAGSSVQVAERAGQLLEDMVPKIRRTSDLVQDIAAASEEQTLGVGQINSAAIQLSQITQQNATSSEELAATAEELSTQAEQLRQTMSFFRLPGMGHAAATDGGEGRGAGGASKAISRQVLERLQRSSRSGGGRSSGSDSSRSHADDDRARASAPRGNALDESQFSPF</sequence>
<reference evidence="1" key="1">
    <citation type="submission" date="2023-10" db="EMBL/GenBank/DDBJ databases">
        <title>Amphibacter perezi, gen. nov., sp. nov. a novel taxa of the family Comamonadaceae, class Betaproteobacteria isolated from the skin microbiota of Pelophylax perezi from different populations.</title>
        <authorList>
            <person name="Costa S."/>
            <person name="Proenca D.N."/>
            <person name="Lopes I."/>
            <person name="Morais P.V."/>
        </authorList>
    </citation>
    <scope>NUCLEOTIDE SEQUENCE</scope>
    <source>
        <strain evidence="1">SL12-8</strain>
    </source>
</reference>